<dbReference type="AlphaFoldDB" id="A0A6H1NVN3"/>
<proteinExistence type="predicted"/>
<gene>
    <name evidence="1" type="ORF">HFZ78_22700</name>
</gene>
<dbReference type="Proteomes" id="UP000501868">
    <property type="component" value="Chromosome"/>
</dbReference>
<sequence>MFLVLFGVAPPCPSTKRGKHTLSKFRHTKADFSYAIAAVTVVGPKNEIYEYSISEIVQSVCDYTNQVSAELGRKTPDGALKAGSEYALDS</sequence>
<evidence type="ECO:0000313" key="2">
    <source>
        <dbReference type="Proteomes" id="UP000501868"/>
    </source>
</evidence>
<evidence type="ECO:0000313" key="1">
    <source>
        <dbReference type="EMBL" id="QIZ05343.1"/>
    </source>
</evidence>
<organism evidence="1 2">
    <name type="scientific">Priestia megaterium</name>
    <name type="common">Bacillus megaterium</name>
    <dbReference type="NCBI Taxonomy" id="1404"/>
    <lineage>
        <taxon>Bacteria</taxon>
        <taxon>Bacillati</taxon>
        <taxon>Bacillota</taxon>
        <taxon>Bacilli</taxon>
        <taxon>Bacillales</taxon>
        <taxon>Bacillaceae</taxon>
        <taxon>Priestia</taxon>
    </lineage>
</organism>
<reference evidence="1 2" key="2">
    <citation type="submission" date="2020-04" db="EMBL/GenBank/DDBJ databases">
        <authorList>
            <person name="Fomenkov A."/>
            <person name="Anton B.P."/>
            <person name="Roberts R.J."/>
        </authorList>
    </citation>
    <scope>NUCLEOTIDE SEQUENCE [LARGE SCALE GENOMIC DNA]</scope>
    <source>
        <strain evidence="1 2">S2</strain>
    </source>
</reference>
<dbReference type="EMBL" id="CP051128">
    <property type="protein sequence ID" value="QIZ05343.1"/>
    <property type="molecule type" value="Genomic_DNA"/>
</dbReference>
<protein>
    <submittedName>
        <fullName evidence="1">Uncharacterized protein</fullName>
    </submittedName>
</protein>
<accession>A0A6H1NVN3</accession>
<name>A0A6H1NVN3_PRIMG</name>
<reference evidence="1 2" key="1">
    <citation type="submission" date="2020-04" db="EMBL/GenBank/DDBJ databases">
        <title>Genome-Wide Identification of 5-Methylcytosine Sites in Bacterial Genomes By High-Throughput Sequencing of MspJI Restriction Fragments.</title>
        <authorList>
            <person name="Wu V."/>
        </authorList>
    </citation>
    <scope>NUCLEOTIDE SEQUENCE [LARGE SCALE GENOMIC DNA]</scope>
    <source>
        <strain evidence="1 2">S2</strain>
    </source>
</reference>